<dbReference type="Proteomes" id="UP000299102">
    <property type="component" value="Unassembled WGS sequence"/>
</dbReference>
<accession>A0A4C1XS70</accession>
<evidence type="ECO:0000313" key="1">
    <source>
        <dbReference type="EMBL" id="GBP65065.1"/>
    </source>
</evidence>
<proteinExistence type="predicted"/>
<keyword evidence="2" id="KW-1185">Reference proteome</keyword>
<gene>
    <name evidence="1" type="ORF">EVAR_46859_1</name>
</gene>
<sequence length="143" mass="16297">MYWQKNYYSVHTLASRSVCVGADTDMDVEITTPAAINLFSAYKCYLVVHRNKVIKRNGRKEEGSSVQYNARSFAALNYLRIMQYAGLTLPEPRPFLLHSCVPILCHCDAFVTNFTAVEFRTLGCRDQRVDAMPNVPPVPFDLR</sequence>
<organism evidence="1 2">
    <name type="scientific">Eumeta variegata</name>
    <name type="common">Bagworm moth</name>
    <name type="synonym">Eumeta japonica</name>
    <dbReference type="NCBI Taxonomy" id="151549"/>
    <lineage>
        <taxon>Eukaryota</taxon>
        <taxon>Metazoa</taxon>
        <taxon>Ecdysozoa</taxon>
        <taxon>Arthropoda</taxon>
        <taxon>Hexapoda</taxon>
        <taxon>Insecta</taxon>
        <taxon>Pterygota</taxon>
        <taxon>Neoptera</taxon>
        <taxon>Endopterygota</taxon>
        <taxon>Lepidoptera</taxon>
        <taxon>Glossata</taxon>
        <taxon>Ditrysia</taxon>
        <taxon>Tineoidea</taxon>
        <taxon>Psychidae</taxon>
        <taxon>Oiketicinae</taxon>
        <taxon>Eumeta</taxon>
    </lineage>
</organism>
<evidence type="ECO:0000313" key="2">
    <source>
        <dbReference type="Proteomes" id="UP000299102"/>
    </source>
</evidence>
<protein>
    <submittedName>
        <fullName evidence="1">Uncharacterized protein</fullName>
    </submittedName>
</protein>
<dbReference type="EMBL" id="BGZK01000918">
    <property type="protein sequence ID" value="GBP65065.1"/>
    <property type="molecule type" value="Genomic_DNA"/>
</dbReference>
<dbReference type="AlphaFoldDB" id="A0A4C1XS70"/>
<name>A0A4C1XS70_EUMVA</name>
<reference evidence="1 2" key="1">
    <citation type="journal article" date="2019" name="Commun. Biol.">
        <title>The bagworm genome reveals a unique fibroin gene that provides high tensile strength.</title>
        <authorList>
            <person name="Kono N."/>
            <person name="Nakamura H."/>
            <person name="Ohtoshi R."/>
            <person name="Tomita M."/>
            <person name="Numata K."/>
            <person name="Arakawa K."/>
        </authorList>
    </citation>
    <scope>NUCLEOTIDE SEQUENCE [LARGE SCALE GENOMIC DNA]</scope>
</reference>
<comment type="caution">
    <text evidence="1">The sequence shown here is derived from an EMBL/GenBank/DDBJ whole genome shotgun (WGS) entry which is preliminary data.</text>
</comment>